<dbReference type="GeneID" id="101826989"/>
<dbReference type="EC" id="6.2.1.15" evidence="10"/>
<evidence type="ECO:0000259" key="21">
    <source>
        <dbReference type="Pfam" id="PF00501"/>
    </source>
</evidence>
<name>A0ABM2WXB0_MESAU</name>
<evidence type="ECO:0000256" key="3">
    <source>
        <dbReference type="ARBA" id="ARBA00022598"/>
    </source>
</evidence>
<dbReference type="InterPro" id="IPR020845">
    <property type="entry name" value="AMP-binding_CS"/>
</dbReference>
<dbReference type="PROSITE" id="PS00455">
    <property type="entry name" value="AMP_BINDING"/>
    <property type="match status" value="1"/>
</dbReference>
<evidence type="ECO:0000256" key="15">
    <source>
        <dbReference type="ARBA" id="ARBA00040479"/>
    </source>
</evidence>
<keyword evidence="4" id="KW-0547">Nucleotide-binding</keyword>
<dbReference type="SUPFAM" id="SSF56801">
    <property type="entry name" value="Acetyl-CoA synthetase-like"/>
    <property type="match status" value="1"/>
</dbReference>
<comment type="catalytic activity">
    <reaction evidence="13">
        <text>(9Z)-octadecenoate + ATP + CoA = (9Z)-octadecenoyl-CoA + AMP + diphosphate</text>
        <dbReference type="Rhea" id="RHEA:33607"/>
        <dbReference type="ChEBI" id="CHEBI:30616"/>
        <dbReference type="ChEBI" id="CHEBI:30823"/>
        <dbReference type="ChEBI" id="CHEBI:33019"/>
        <dbReference type="ChEBI" id="CHEBI:57287"/>
        <dbReference type="ChEBI" id="CHEBI:57387"/>
        <dbReference type="ChEBI" id="CHEBI:456215"/>
    </reaction>
    <physiologicalReaction direction="left-to-right" evidence="13">
        <dbReference type="Rhea" id="RHEA:33608"/>
    </physiologicalReaction>
</comment>
<keyword evidence="2" id="KW-0963">Cytoplasm</keyword>
<evidence type="ECO:0000256" key="11">
    <source>
        <dbReference type="ARBA" id="ARBA00026121"/>
    </source>
</evidence>
<keyword evidence="5" id="KW-0276">Fatty acid metabolism</keyword>
<evidence type="ECO:0000256" key="9">
    <source>
        <dbReference type="ARBA" id="ARBA00024548"/>
    </source>
</evidence>
<evidence type="ECO:0000313" key="22">
    <source>
        <dbReference type="Proteomes" id="UP000886700"/>
    </source>
</evidence>
<accession>A0ABM2WXB0</accession>
<comment type="catalytic activity">
    <reaction evidence="12">
        <text>(9Z,12Z)-octadecadienoate + ATP + CoA = (9Z,12Z)-octadecadienoyl-CoA + AMP + diphosphate</text>
        <dbReference type="Rhea" id="RHEA:33651"/>
        <dbReference type="ChEBI" id="CHEBI:30245"/>
        <dbReference type="ChEBI" id="CHEBI:30616"/>
        <dbReference type="ChEBI" id="CHEBI:33019"/>
        <dbReference type="ChEBI" id="CHEBI:57287"/>
        <dbReference type="ChEBI" id="CHEBI:57383"/>
        <dbReference type="ChEBI" id="CHEBI:456215"/>
    </reaction>
    <physiologicalReaction direction="left-to-right" evidence="12">
        <dbReference type="Rhea" id="RHEA:33652"/>
    </physiologicalReaction>
</comment>
<keyword evidence="22" id="KW-1185">Reference proteome</keyword>
<organism evidence="22 23">
    <name type="scientific">Mesocricetus auratus</name>
    <name type="common">Golden hamster</name>
    <dbReference type="NCBI Taxonomy" id="10036"/>
    <lineage>
        <taxon>Eukaryota</taxon>
        <taxon>Metazoa</taxon>
        <taxon>Chordata</taxon>
        <taxon>Craniata</taxon>
        <taxon>Vertebrata</taxon>
        <taxon>Euteleostomi</taxon>
        <taxon>Mammalia</taxon>
        <taxon>Eutheria</taxon>
        <taxon>Euarchontoglires</taxon>
        <taxon>Glires</taxon>
        <taxon>Rodentia</taxon>
        <taxon>Myomorpha</taxon>
        <taxon>Muroidea</taxon>
        <taxon>Cricetidae</taxon>
        <taxon>Cricetinae</taxon>
        <taxon>Mesocricetus</taxon>
    </lineage>
</organism>
<evidence type="ECO:0000256" key="8">
    <source>
        <dbReference type="ARBA" id="ARBA00024484"/>
    </source>
</evidence>
<comment type="catalytic activity">
    <reaction evidence="18">
        <text>tetracosanoate + ATP + CoA = tetracosanoyl-CoA + AMP + diphosphate</text>
        <dbReference type="Rhea" id="RHEA:33639"/>
        <dbReference type="ChEBI" id="CHEBI:30616"/>
        <dbReference type="ChEBI" id="CHEBI:31014"/>
        <dbReference type="ChEBI" id="CHEBI:33019"/>
        <dbReference type="ChEBI" id="CHEBI:57287"/>
        <dbReference type="ChEBI" id="CHEBI:65052"/>
        <dbReference type="ChEBI" id="CHEBI:456215"/>
    </reaction>
    <physiologicalReaction direction="left-to-right" evidence="18">
        <dbReference type="Rhea" id="RHEA:33640"/>
    </physiologicalReaction>
</comment>
<dbReference type="PANTHER" id="PTHR43272">
    <property type="entry name" value="LONG-CHAIN-FATTY-ACID--COA LIGASE"/>
    <property type="match status" value="1"/>
</dbReference>
<feature type="region of interest" description="Disordered" evidence="20">
    <location>
        <begin position="1"/>
        <end position="64"/>
    </location>
</feature>
<evidence type="ECO:0000313" key="24">
    <source>
        <dbReference type="RefSeq" id="XP_040595129.1"/>
    </source>
</evidence>
<dbReference type="RefSeq" id="XP_040595128.1">
    <property type="nucleotide sequence ID" value="XM_040739194.1"/>
</dbReference>
<proteinExistence type="inferred from homology"/>
<comment type="catalytic activity">
    <reaction evidence="8">
        <text>a long-chain fatty acid + ATP + CoA = a long-chain fatty acyl-CoA + AMP + diphosphate</text>
        <dbReference type="Rhea" id="RHEA:15421"/>
        <dbReference type="ChEBI" id="CHEBI:30616"/>
        <dbReference type="ChEBI" id="CHEBI:33019"/>
        <dbReference type="ChEBI" id="CHEBI:57287"/>
        <dbReference type="ChEBI" id="CHEBI:57560"/>
        <dbReference type="ChEBI" id="CHEBI:83139"/>
        <dbReference type="ChEBI" id="CHEBI:456215"/>
        <dbReference type="EC" id="6.2.1.3"/>
    </reaction>
    <physiologicalReaction direction="left-to-right" evidence="8">
        <dbReference type="Rhea" id="RHEA:15422"/>
    </physiologicalReaction>
</comment>
<sequence>MGPLGGQRSVSPAQEDVGSEAISPRRIEHFDGCFLGSREAEPPMAQEKKVEEPDRSTDITPAPPKLWSTHCDEEVLLRLSRHGPGHETPMTIPELFQESVERFGAYPALASKNGKKWDTLTFSQYYEACRKAAKSLIKNHMAGAARSCCLLWWSLDPDLCVHVIWLIAAFLCCLGLQRFQGVGLLGSNSPEWVIGAISAIFAGGLCVGIYATNSADACQYVIEHARLNILLVENDQQLQKILSIPPDQRESVKAIVQYKTPLEDSFRNLYSWHDFMELGSDITNVQLDRIILSQKANQCAVLIYTSGTTGNPKGVMLSHDNITWTAGAMSRELELSHHILGQQNTIVSYLPLSHISAQMLDIWVPIKVGGLTFFAQPDALRGTLVYTLQEVRPTVFLGVPRVWEKMQENIKENVSKSSSLRKKAFAWAKMLGLKVNTKRMLGKQDIPMNYRMAKALVFTKVRTSLGLDNCHSFFSGAAPLSQDVAEFFLSLDIPIGEMYGMSESSGPHSVSNKNCYKVLSCGRILNGCQNMLYQQNKDGVGEVCMWGRHVFMGYLDMEDATLEVLDDDGWLHSGDLGRMDSQDFLYITGRIKEILITAGGENVSPTPIETLVKEKIPIVSNAVLVGDKARFLSMLLTLKCETDQMSGEPLDKLSSEAINFCQALGSTATTVSAVVKLRDPLIYTAIQCGIDIVNQEAQSDAQRVRKWTVLEKDFSIQGGELGPTSKLRRRIITQKYRTQIDSMYL</sequence>
<feature type="compositionally biased region" description="Basic and acidic residues" evidence="20">
    <location>
        <begin position="38"/>
        <end position="57"/>
    </location>
</feature>
<dbReference type="InterPro" id="IPR000873">
    <property type="entry name" value="AMP-dep_synth/lig_dom"/>
</dbReference>
<dbReference type="Pfam" id="PF23562">
    <property type="entry name" value="AMP-binding_C_3"/>
    <property type="match status" value="1"/>
</dbReference>
<evidence type="ECO:0000256" key="12">
    <source>
        <dbReference type="ARBA" id="ARBA00035848"/>
    </source>
</evidence>
<comment type="similarity">
    <text evidence="14">Belongs to the ATP-dependent AMP-binding enzyme family. Bubblegum subfamily.</text>
</comment>
<comment type="catalytic activity">
    <reaction evidence="19">
        <text>hexadecanoate + ATP + CoA = hexadecanoyl-CoA + AMP + diphosphate</text>
        <dbReference type="Rhea" id="RHEA:30751"/>
        <dbReference type="ChEBI" id="CHEBI:7896"/>
        <dbReference type="ChEBI" id="CHEBI:30616"/>
        <dbReference type="ChEBI" id="CHEBI:33019"/>
        <dbReference type="ChEBI" id="CHEBI:57287"/>
        <dbReference type="ChEBI" id="CHEBI:57379"/>
        <dbReference type="ChEBI" id="CHEBI:456215"/>
    </reaction>
    <physiologicalReaction direction="left-to-right" evidence="19">
        <dbReference type="Rhea" id="RHEA:30752"/>
    </physiologicalReaction>
</comment>
<evidence type="ECO:0000313" key="23">
    <source>
        <dbReference type="RefSeq" id="XP_040595128.1"/>
    </source>
</evidence>
<dbReference type="GO" id="GO:0016874">
    <property type="term" value="F:ligase activity"/>
    <property type="evidence" value="ECO:0007669"/>
    <property type="project" value="UniProtKB-KW"/>
</dbReference>
<dbReference type="Pfam" id="PF00501">
    <property type="entry name" value="AMP-binding"/>
    <property type="match status" value="1"/>
</dbReference>
<comment type="catalytic activity">
    <reaction evidence="9">
        <text>(5Z,8Z,11Z,14Z)-eicosatetraenoate + ATP + CoA = (5Z,8Z,11Z,14Z)-eicosatetraenoyl-CoA + AMP + diphosphate</text>
        <dbReference type="Rhea" id="RHEA:19713"/>
        <dbReference type="ChEBI" id="CHEBI:30616"/>
        <dbReference type="ChEBI" id="CHEBI:32395"/>
        <dbReference type="ChEBI" id="CHEBI:33019"/>
        <dbReference type="ChEBI" id="CHEBI:57287"/>
        <dbReference type="ChEBI" id="CHEBI:57368"/>
        <dbReference type="ChEBI" id="CHEBI:456215"/>
        <dbReference type="EC" id="6.2.1.15"/>
    </reaction>
    <physiologicalReaction direction="left-to-right" evidence="9">
        <dbReference type="Rhea" id="RHEA:19714"/>
    </physiologicalReaction>
</comment>
<evidence type="ECO:0000256" key="20">
    <source>
        <dbReference type="SAM" id="MobiDB-lite"/>
    </source>
</evidence>
<evidence type="ECO:0000256" key="18">
    <source>
        <dbReference type="ARBA" id="ARBA00048666"/>
    </source>
</evidence>
<evidence type="ECO:0000256" key="17">
    <source>
        <dbReference type="ARBA" id="ARBA00043192"/>
    </source>
</evidence>
<evidence type="ECO:0000256" key="6">
    <source>
        <dbReference type="ARBA" id="ARBA00022840"/>
    </source>
</evidence>
<evidence type="ECO:0000256" key="19">
    <source>
        <dbReference type="ARBA" id="ARBA00049139"/>
    </source>
</evidence>
<dbReference type="Proteomes" id="UP000886700">
    <property type="component" value="Unplaced"/>
</dbReference>
<dbReference type="CDD" id="cd05933">
    <property type="entry name" value="ACSBG_like"/>
    <property type="match status" value="1"/>
</dbReference>
<evidence type="ECO:0000256" key="5">
    <source>
        <dbReference type="ARBA" id="ARBA00022832"/>
    </source>
</evidence>
<dbReference type="Gene3D" id="3.40.50.12780">
    <property type="entry name" value="N-terminal domain of ligase-like"/>
    <property type="match status" value="1"/>
</dbReference>
<evidence type="ECO:0000256" key="13">
    <source>
        <dbReference type="ARBA" id="ARBA00036043"/>
    </source>
</evidence>
<protein>
    <recommendedName>
        <fullName evidence="15">Long-chain-fatty-acid--CoA ligase ACSBG2</fullName>
        <ecNumber evidence="10">6.2.1.15</ecNumber>
        <ecNumber evidence="11">6.2.1.3</ecNumber>
    </recommendedName>
    <alternativeName>
        <fullName evidence="17">Acyl-CoA synthetase bubblegum family member 2</fullName>
    </alternativeName>
    <alternativeName>
        <fullName evidence="16">Arachidonate--CoA ligase ACSBG2</fullName>
    </alternativeName>
</protein>
<dbReference type="RefSeq" id="XP_040595129.1">
    <property type="nucleotide sequence ID" value="XM_040739195.1"/>
</dbReference>
<keyword evidence="6" id="KW-0067">ATP-binding</keyword>
<evidence type="ECO:0000256" key="14">
    <source>
        <dbReference type="ARBA" id="ARBA00038034"/>
    </source>
</evidence>
<keyword evidence="3 23" id="KW-0436">Ligase</keyword>
<dbReference type="PANTHER" id="PTHR43272:SF101">
    <property type="entry name" value="ACYL-COA SYNTHETASE BUBBLEGUM FAMILY MEMBER 2-RELATED"/>
    <property type="match status" value="1"/>
</dbReference>
<evidence type="ECO:0000256" key="10">
    <source>
        <dbReference type="ARBA" id="ARBA00026113"/>
    </source>
</evidence>
<comment type="subcellular location">
    <subcellularLocation>
        <location evidence="1">Cytoplasm</location>
    </subcellularLocation>
</comment>
<evidence type="ECO:0000256" key="1">
    <source>
        <dbReference type="ARBA" id="ARBA00004496"/>
    </source>
</evidence>
<dbReference type="InterPro" id="IPR042099">
    <property type="entry name" value="ANL_N_sf"/>
</dbReference>
<reference evidence="23 24" key="1">
    <citation type="submission" date="2025-05" db="UniProtKB">
        <authorList>
            <consortium name="RefSeq"/>
        </authorList>
    </citation>
    <scope>IDENTIFICATION</scope>
    <source>
        <tissue evidence="23 24">Liver</tissue>
    </source>
</reference>
<feature type="domain" description="AMP-dependent synthetase/ligase" evidence="21">
    <location>
        <begin position="167"/>
        <end position="555"/>
    </location>
</feature>
<evidence type="ECO:0000256" key="7">
    <source>
        <dbReference type="ARBA" id="ARBA00023098"/>
    </source>
</evidence>
<evidence type="ECO:0000256" key="16">
    <source>
        <dbReference type="ARBA" id="ARBA00042118"/>
    </source>
</evidence>
<evidence type="ECO:0000256" key="4">
    <source>
        <dbReference type="ARBA" id="ARBA00022741"/>
    </source>
</evidence>
<keyword evidence="7" id="KW-0443">Lipid metabolism</keyword>
<evidence type="ECO:0000256" key="2">
    <source>
        <dbReference type="ARBA" id="ARBA00022490"/>
    </source>
</evidence>
<dbReference type="EC" id="6.2.1.3" evidence="11"/>
<gene>
    <name evidence="23 24" type="primary">LOC101826989</name>
</gene>